<gene>
    <name evidence="2" type="ORF">WJX84_011981</name>
</gene>
<sequence length="78" mass="9106">MLRRRFRQPSLQPDTGVQRHTEGSSTLDNFLLPESRFRFSWLQFESKVTIQEGLGEVERTHKRRRPGPVVQLSLAASR</sequence>
<protein>
    <submittedName>
        <fullName evidence="2">Uncharacterized protein</fullName>
    </submittedName>
</protein>
<dbReference type="AlphaFoldDB" id="A0AAW1TH68"/>
<feature type="region of interest" description="Disordered" evidence="1">
    <location>
        <begin position="1"/>
        <end position="25"/>
    </location>
</feature>
<evidence type="ECO:0000256" key="1">
    <source>
        <dbReference type="SAM" id="MobiDB-lite"/>
    </source>
</evidence>
<dbReference type="Proteomes" id="UP001485043">
    <property type="component" value="Unassembled WGS sequence"/>
</dbReference>
<dbReference type="EMBL" id="JALJOV010000015">
    <property type="protein sequence ID" value="KAK9868718.1"/>
    <property type="molecule type" value="Genomic_DNA"/>
</dbReference>
<proteinExistence type="predicted"/>
<evidence type="ECO:0000313" key="2">
    <source>
        <dbReference type="EMBL" id="KAK9868718.1"/>
    </source>
</evidence>
<comment type="caution">
    <text evidence="2">The sequence shown here is derived from an EMBL/GenBank/DDBJ whole genome shotgun (WGS) entry which is preliminary data.</text>
</comment>
<accession>A0AAW1TH68</accession>
<keyword evidence="3" id="KW-1185">Reference proteome</keyword>
<feature type="region of interest" description="Disordered" evidence="1">
    <location>
        <begin position="59"/>
        <end position="78"/>
    </location>
</feature>
<reference evidence="2 3" key="1">
    <citation type="journal article" date="2024" name="Nat. Commun.">
        <title>Phylogenomics reveals the evolutionary origins of lichenization in chlorophyte algae.</title>
        <authorList>
            <person name="Puginier C."/>
            <person name="Libourel C."/>
            <person name="Otte J."/>
            <person name="Skaloud P."/>
            <person name="Haon M."/>
            <person name="Grisel S."/>
            <person name="Petersen M."/>
            <person name="Berrin J.G."/>
            <person name="Delaux P.M."/>
            <person name="Dal Grande F."/>
            <person name="Keller J."/>
        </authorList>
    </citation>
    <scope>NUCLEOTIDE SEQUENCE [LARGE SCALE GENOMIC DNA]</scope>
    <source>
        <strain evidence="2 3">SAG 2523</strain>
    </source>
</reference>
<name>A0AAW1TH68_9CHLO</name>
<organism evidence="2 3">
    <name type="scientific">Apatococcus fuscideae</name>
    <dbReference type="NCBI Taxonomy" id="2026836"/>
    <lineage>
        <taxon>Eukaryota</taxon>
        <taxon>Viridiplantae</taxon>
        <taxon>Chlorophyta</taxon>
        <taxon>core chlorophytes</taxon>
        <taxon>Trebouxiophyceae</taxon>
        <taxon>Chlorellales</taxon>
        <taxon>Chlorellaceae</taxon>
        <taxon>Apatococcus</taxon>
    </lineage>
</organism>
<evidence type="ECO:0000313" key="3">
    <source>
        <dbReference type="Proteomes" id="UP001485043"/>
    </source>
</evidence>